<evidence type="ECO:0000313" key="4">
    <source>
        <dbReference type="Proteomes" id="UP001499974"/>
    </source>
</evidence>
<organism evidence="3 4">
    <name type="scientific">Nocardioides conyzicola</name>
    <dbReference type="NCBI Taxonomy" id="1651781"/>
    <lineage>
        <taxon>Bacteria</taxon>
        <taxon>Bacillati</taxon>
        <taxon>Actinomycetota</taxon>
        <taxon>Actinomycetes</taxon>
        <taxon>Propionibacteriales</taxon>
        <taxon>Nocardioidaceae</taxon>
        <taxon>Nocardioides</taxon>
    </lineage>
</organism>
<comment type="caution">
    <text evidence="3">The sequence shown here is derived from an EMBL/GenBank/DDBJ whole genome shotgun (WGS) entry which is preliminary data.</text>
</comment>
<evidence type="ECO:0000256" key="1">
    <source>
        <dbReference type="SAM" id="MobiDB-lite"/>
    </source>
</evidence>
<dbReference type="Proteomes" id="UP001499974">
    <property type="component" value="Unassembled WGS sequence"/>
</dbReference>
<evidence type="ECO:0000313" key="3">
    <source>
        <dbReference type="EMBL" id="GAA4714294.1"/>
    </source>
</evidence>
<protein>
    <submittedName>
        <fullName evidence="3">Uncharacterized protein</fullName>
    </submittedName>
</protein>
<proteinExistence type="predicted"/>
<reference evidence="4" key="1">
    <citation type="journal article" date="2019" name="Int. J. Syst. Evol. Microbiol.">
        <title>The Global Catalogue of Microorganisms (GCM) 10K type strain sequencing project: providing services to taxonomists for standard genome sequencing and annotation.</title>
        <authorList>
            <consortium name="The Broad Institute Genomics Platform"/>
            <consortium name="The Broad Institute Genome Sequencing Center for Infectious Disease"/>
            <person name="Wu L."/>
            <person name="Ma J."/>
        </authorList>
    </citation>
    <scope>NUCLEOTIDE SEQUENCE [LARGE SCALE GENOMIC DNA]</scope>
    <source>
        <strain evidence="4">JCM 18531</strain>
    </source>
</reference>
<feature type="signal peptide" evidence="2">
    <location>
        <begin position="1"/>
        <end position="16"/>
    </location>
</feature>
<keyword evidence="4" id="KW-1185">Reference proteome</keyword>
<gene>
    <name evidence="3" type="ORF">GCM10023349_36840</name>
</gene>
<evidence type="ECO:0000256" key="2">
    <source>
        <dbReference type="SAM" id="SignalP"/>
    </source>
</evidence>
<keyword evidence="2" id="KW-0732">Signal</keyword>
<accession>A0ABP8XSL0</accession>
<sequence>MWLPRRVIVFSGLRYAAPVLLLLLAGCSAGDGSNEAKPSAAPSPSATKNPLIGGPAPSAALEPLPSDVRIGLDARELLRPGVEHDRLATTVQSDLEALTSVHLETTVTKDRVTISNDVHDSGRCSGEMVDHGHHLRFVTTKDARLLITTGDGTVGAQLNGRWVETPHPLADACVGGVVAVVLSSTGIGNWWGPYDMSRQGVEHVDGRSAVHFRKVGSGWKIDTWIAADGEVTRLVKMIARDPNGTVTTSHFTEYDEADALLPVPSPDQIFEPGTSTT</sequence>
<feature type="chain" id="PRO_5045637071" evidence="2">
    <location>
        <begin position="17"/>
        <end position="277"/>
    </location>
</feature>
<feature type="compositionally biased region" description="Low complexity" evidence="1">
    <location>
        <begin position="32"/>
        <end position="46"/>
    </location>
</feature>
<feature type="region of interest" description="Disordered" evidence="1">
    <location>
        <begin position="32"/>
        <end position="58"/>
    </location>
</feature>
<dbReference type="EMBL" id="BAABKM010000003">
    <property type="protein sequence ID" value="GAA4714294.1"/>
    <property type="molecule type" value="Genomic_DNA"/>
</dbReference>
<dbReference type="PROSITE" id="PS51257">
    <property type="entry name" value="PROKAR_LIPOPROTEIN"/>
    <property type="match status" value="1"/>
</dbReference>
<name>A0ABP8XSL0_9ACTN</name>